<name>A0ACC7LUB5_9PSED</name>
<accession>A0ACC7LUB5</accession>
<proteinExistence type="predicted"/>
<evidence type="ECO:0000313" key="2">
    <source>
        <dbReference type="Proteomes" id="UP001615411"/>
    </source>
</evidence>
<protein>
    <submittedName>
        <fullName evidence="1">Uncharacterized protein</fullName>
    </submittedName>
</protein>
<dbReference type="EMBL" id="JBIUGF010000025">
    <property type="protein sequence ID" value="MFJ1338529.1"/>
    <property type="molecule type" value="Genomic_DNA"/>
</dbReference>
<dbReference type="Proteomes" id="UP001615411">
    <property type="component" value="Unassembled WGS sequence"/>
</dbReference>
<evidence type="ECO:0000313" key="1">
    <source>
        <dbReference type="EMBL" id="MFJ1338529.1"/>
    </source>
</evidence>
<organism evidence="1 2">
    <name type="scientific">Pseudomonas caricapapayae</name>
    <dbReference type="NCBI Taxonomy" id="46678"/>
    <lineage>
        <taxon>Bacteria</taxon>
        <taxon>Pseudomonadati</taxon>
        <taxon>Pseudomonadota</taxon>
        <taxon>Gammaproteobacteria</taxon>
        <taxon>Pseudomonadales</taxon>
        <taxon>Pseudomonadaceae</taxon>
        <taxon>Pseudomonas</taxon>
    </lineage>
</organism>
<comment type="caution">
    <text evidence="1">The sequence shown here is derived from an EMBL/GenBank/DDBJ whole genome shotgun (WGS) entry which is preliminary data.</text>
</comment>
<reference evidence="1" key="1">
    <citation type="submission" date="2024-10" db="EMBL/GenBank/DDBJ databases">
        <title>Aeromonas and Pseudomonas from the Cagarras Archipelago, Rio de Janeiro, Brazil.</title>
        <authorList>
            <person name="Canellas A.L.B."/>
            <person name="Laport M.S."/>
        </authorList>
    </citation>
    <scope>NUCLEOTIDE SEQUENCE</scope>
    <source>
        <strain evidence="1">ACP-7</strain>
    </source>
</reference>
<sequence>MLTHRQQSFLATLWLNDQPIHTLDTLLGKPAWVNWFGGPGVLPQLASTMRNDSHMLSCQAGVTNKAMLFYFRQTPAGYRLYVREPGDHFGKGVWVYDHSHLGLVSPDNKDPSAFELRSSEGEIISLSDMTGDEQQITLTHKGVRISRGTRSSSPFEYLTTRNDLPQVWTLKLLQRSVPWLSSPYEL</sequence>
<keyword evidence="2" id="KW-1185">Reference proteome</keyword>
<gene>
    <name evidence="1" type="ORF">ACIKP7_10380</name>
</gene>